<evidence type="ECO:0000313" key="2">
    <source>
        <dbReference type="Proteomes" id="UP000215214"/>
    </source>
</evidence>
<organism evidence="1 2">
    <name type="scientific">Tenacibaculum jejuense</name>
    <dbReference type="NCBI Taxonomy" id="584609"/>
    <lineage>
        <taxon>Bacteria</taxon>
        <taxon>Pseudomonadati</taxon>
        <taxon>Bacteroidota</taxon>
        <taxon>Flavobacteriia</taxon>
        <taxon>Flavobacteriales</taxon>
        <taxon>Flavobacteriaceae</taxon>
        <taxon>Tenacibaculum</taxon>
    </lineage>
</organism>
<keyword evidence="2" id="KW-1185">Reference proteome</keyword>
<dbReference type="Proteomes" id="UP000215214">
    <property type="component" value="Chromosome TJEJU"/>
</dbReference>
<protein>
    <recommendedName>
        <fullName evidence="3">Knr4/Smi1-like domain-containing protein</fullName>
    </recommendedName>
</protein>
<evidence type="ECO:0000313" key="1">
    <source>
        <dbReference type="EMBL" id="SNR17730.1"/>
    </source>
</evidence>
<dbReference type="EMBL" id="LT899436">
    <property type="protein sequence ID" value="SNR17730.1"/>
    <property type="molecule type" value="Genomic_DNA"/>
</dbReference>
<gene>
    <name evidence="1" type="ORF">TJEJU_4110</name>
</gene>
<dbReference type="OrthoDB" id="1189226at2"/>
<dbReference type="KEGG" id="tje:TJEJU_4110"/>
<evidence type="ECO:0008006" key="3">
    <source>
        <dbReference type="Google" id="ProtNLM"/>
    </source>
</evidence>
<dbReference type="RefSeq" id="WP_095074917.1">
    <property type="nucleotide sequence ID" value="NZ_LT899436.1"/>
</dbReference>
<proteinExistence type="predicted"/>
<accession>A0A238UHF6</accession>
<dbReference type="AlphaFoldDB" id="A0A238UHF6"/>
<name>A0A238UHF6_9FLAO</name>
<reference evidence="1 2" key="1">
    <citation type="submission" date="2017-07" db="EMBL/GenBank/DDBJ databases">
        <authorList>
            <person name="Sun Z.S."/>
            <person name="Albrecht U."/>
            <person name="Echele G."/>
            <person name="Lee C.C."/>
        </authorList>
    </citation>
    <scope>NUCLEOTIDE SEQUENCE [LARGE SCALE GENOMIC DNA]</scope>
    <source>
        <strain evidence="2">type strain: KCTC 22618</strain>
    </source>
</reference>
<sequence length="109" mass="12874">MEFIYLQKLLENKDTLEKYPTISRNPEGNSMEEISEYENKFNGGKELPKALKEYLYISGKFCPLGFDVIDGDYIGLRKFYNKKLVERGVKIERPFMIFDNFEGDSFMFI</sequence>